<dbReference type="KEGG" id="pbn:PADG_12382"/>
<dbReference type="VEuPathDB" id="FungiDB:PADG_12382"/>
<dbReference type="Proteomes" id="UP000001628">
    <property type="component" value="Unassembled WGS sequence"/>
</dbReference>
<gene>
    <name evidence="3" type="ORF">PADG_12382</name>
</gene>
<dbReference type="RefSeq" id="XP_010763399.1">
    <property type="nucleotide sequence ID" value="XM_010765097.1"/>
</dbReference>
<protein>
    <submittedName>
        <fullName evidence="3">Uncharacterized protein</fullName>
    </submittedName>
</protein>
<evidence type="ECO:0000313" key="4">
    <source>
        <dbReference type="Proteomes" id="UP000001628"/>
    </source>
</evidence>
<organism evidence="3 4">
    <name type="scientific">Paracoccidioides brasiliensis (strain Pb18)</name>
    <dbReference type="NCBI Taxonomy" id="502780"/>
    <lineage>
        <taxon>Eukaryota</taxon>
        <taxon>Fungi</taxon>
        <taxon>Dikarya</taxon>
        <taxon>Ascomycota</taxon>
        <taxon>Pezizomycotina</taxon>
        <taxon>Eurotiomycetes</taxon>
        <taxon>Eurotiomycetidae</taxon>
        <taxon>Onygenales</taxon>
        <taxon>Ajellomycetaceae</taxon>
        <taxon>Paracoccidioides</taxon>
    </lineage>
</organism>
<keyword evidence="2" id="KW-0732">Signal</keyword>
<accession>A0A0A0HQL2</accession>
<dbReference type="InParanoid" id="A0A0A0HQL2"/>
<feature type="region of interest" description="Disordered" evidence="1">
    <location>
        <begin position="20"/>
        <end position="153"/>
    </location>
</feature>
<dbReference type="eggNOG" id="ENOG502RPJP">
    <property type="taxonomic scope" value="Eukaryota"/>
</dbReference>
<feature type="compositionally biased region" description="Low complexity" evidence="1">
    <location>
        <begin position="101"/>
        <end position="117"/>
    </location>
</feature>
<keyword evidence="4" id="KW-1185">Reference proteome</keyword>
<name>A0A0A0HQL2_PARBD</name>
<dbReference type="GeneID" id="22588279"/>
<dbReference type="EMBL" id="KN275969">
    <property type="protein sequence ID" value="KGM91524.1"/>
    <property type="molecule type" value="Genomic_DNA"/>
</dbReference>
<dbReference type="OrthoDB" id="10597662at2759"/>
<feature type="signal peptide" evidence="2">
    <location>
        <begin position="1"/>
        <end position="18"/>
    </location>
</feature>
<evidence type="ECO:0000256" key="1">
    <source>
        <dbReference type="SAM" id="MobiDB-lite"/>
    </source>
</evidence>
<dbReference type="HOGENOM" id="CLU_1713864_0_0_1"/>
<proteinExistence type="predicted"/>
<evidence type="ECO:0000313" key="3">
    <source>
        <dbReference type="EMBL" id="KGM91524.1"/>
    </source>
</evidence>
<reference evidence="3 4" key="1">
    <citation type="journal article" date="2011" name="PLoS Genet.">
        <title>Comparative genomic analysis of human fungal pathogens causing paracoccidioidomycosis.</title>
        <authorList>
            <person name="Desjardins C.A."/>
            <person name="Champion M.D."/>
            <person name="Holder J.W."/>
            <person name="Muszewska A."/>
            <person name="Goldberg J."/>
            <person name="Bailao A.M."/>
            <person name="Brigido M.M."/>
            <person name="Ferreira M.E."/>
            <person name="Garcia A.M."/>
            <person name="Grynberg M."/>
            <person name="Gujja S."/>
            <person name="Heiman D.I."/>
            <person name="Henn M.R."/>
            <person name="Kodira C.D."/>
            <person name="Leon-Narvaez H."/>
            <person name="Longo L.V."/>
            <person name="Ma L.J."/>
            <person name="Malavazi I."/>
            <person name="Matsuo A.L."/>
            <person name="Morais F.V."/>
            <person name="Pereira M."/>
            <person name="Rodriguez-Brito S."/>
            <person name="Sakthikumar S."/>
            <person name="Salem-Izacc S.M."/>
            <person name="Sykes S.M."/>
            <person name="Teixeira M.M."/>
            <person name="Vallejo M.C."/>
            <person name="Walter M.E."/>
            <person name="Yandava C."/>
            <person name="Young S."/>
            <person name="Zeng Q."/>
            <person name="Zucker J."/>
            <person name="Felipe M.S."/>
            <person name="Goldman G.H."/>
            <person name="Haas B.J."/>
            <person name="McEwen J.G."/>
            <person name="Nino-Vega G."/>
            <person name="Puccia R."/>
            <person name="San-Blas G."/>
            <person name="Soares C.M."/>
            <person name="Birren B.W."/>
            <person name="Cuomo C.A."/>
        </authorList>
    </citation>
    <scope>NUCLEOTIDE SEQUENCE [LARGE SCALE GENOMIC DNA]</scope>
    <source>
        <strain evidence="3 4">Pb18</strain>
    </source>
</reference>
<sequence length="153" mass="16292">MTAMVCKSIVLDWSLVLGRPSTTEIDEPRQETDQGISSSMKPLRPTGTARKTQEWRMSDTATLSPWKESGAELLRNKIPDVLGGSGRKLKSPSRPTPRFLGTNAAQSTSAGGSTSNAIEGQGYSDPQTTAPGRSRDSGSRVLGEEALEALGFP</sequence>
<feature type="chain" id="PRO_5001970241" evidence="2">
    <location>
        <begin position="19"/>
        <end position="153"/>
    </location>
</feature>
<dbReference type="AlphaFoldDB" id="A0A0A0HQL2"/>
<evidence type="ECO:0000256" key="2">
    <source>
        <dbReference type="SAM" id="SignalP"/>
    </source>
</evidence>